<gene>
    <name evidence="1" type="ORF">L1987_52107</name>
</gene>
<dbReference type="EMBL" id="CM042034">
    <property type="protein sequence ID" value="KAI3761686.1"/>
    <property type="molecule type" value="Genomic_DNA"/>
</dbReference>
<organism evidence="1 2">
    <name type="scientific">Smallanthus sonchifolius</name>
    <dbReference type="NCBI Taxonomy" id="185202"/>
    <lineage>
        <taxon>Eukaryota</taxon>
        <taxon>Viridiplantae</taxon>
        <taxon>Streptophyta</taxon>
        <taxon>Embryophyta</taxon>
        <taxon>Tracheophyta</taxon>
        <taxon>Spermatophyta</taxon>
        <taxon>Magnoliopsida</taxon>
        <taxon>eudicotyledons</taxon>
        <taxon>Gunneridae</taxon>
        <taxon>Pentapetalae</taxon>
        <taxon>asterids</taxon>
        <taxon>campanulids</taxon>
        <taxon>Asterales</taxon>
        <taxon>Asteraceae</taxon>
        <taxon>Asteroideae</taxon>
        <taxon>Heliantheae alliance</taxon>
        <taxon>Millerieae</taxon>
        <taxon>Smallanthus</taxon>
    </lineage>
</organism>
<reference evidence="2" key="1">
    <citation type="journal article" date="2022" name="Mol. Ecol. Resour.">
        <title>The genomes of chicory, endive, great burdock and yacon provide insights into Asteraceae palaeo-polyploidization history and plant inulin production.</title>
        <authorList>
            <person name="Fan W."/>
            <person name="Wang S."/>
            <person name="Wang H."/>
            <person name="Wang A."/>
            <person name="Jiang F."/>
            <person name="Liu H."/>
            <person name="Zhao H."/>
            <person name="Xu D."/>
            <person name="Zhang Y."/>
        </authorList>
    </citation>
    <scope>NUCLEOTIDE SEQUENCE [LARGE SCALE GENOMIC DNA]</scope>
    <source>
        <strain evidence="2">cv. Yunnan</strain>
    </source>
</reference>
<evidence type="ECO:0000313" key="2">
    <source>
        <dbReference type="Proteomes" id="UP001056120"/>
    </source>
</evidence>
<reference evidence="1 2" key="2">
    <citation type="journal article" date="2022" name="Mol. Ecol. Resour.">
        <title>The genomes of chicory, endive, great burdock and yacon provide insights into Asteraceae paleo-polyploidization history and plant inulin production.</title>
        <authorList>
            <person name="Fan W."/>
            <person name="Wang S."/>
            <person name="Wang H."/>
            <person name="Wang A."/>
            <person name="Jiang F."/>
            <person name="Liu H."/>
            <person name="Zhao H."/>
            <person name="Xu D."/>
            <person name="Zhang Y."/>
        </authorList>
    </citation>
    <scope>NUCLEOTIDE SEQUENCE [LARGE SCALE GENOMIC DNA]</scope>
    <source>
        <strain evidence="2">cv. Yunnan</strain>
        <tissue evidence="1">Leaves</tissue>
    </source>
</reference>
<keyword evidence="2" id="KW-1185">Reference proteome</keyword>
<dbReference type="Proteomes" id="UP001056120">
    <property type="component" value="Linkage Group LG17"/>
</dbReference>
<sequence>MTSDAGNENCLGWAARDPSGFLSPYKFNRRDVGVDDISITITHCGVCYADVAWTRNVLAHSKYPLVPGHEIVGIVKCVGSNVQRFKTGDHIGVGTYVNSCRECEYCDDGLEVQCSKGAVFTFDGIDTDGTVTKGGYSSHIVVHERYCYKIPENYLLASAAPLLCAGITVWTPMMGHKMNQPGKSLGVIGLGGLGHMAVKFGKSFGLKVTVFSTSLSKKDEALNLLKADNFIISSNNEEMKAMEKSLDFIINTAFGDIPFDQYLSLLKSGGVLSLVGFPSEVKFHPASLNRGMKSISGSLTGGTKQTQEMLDYCANHEIYPNIEIVPIQYANEALERDVGVDDISITITHCGVCYADVAWTRNVLAHSNHEIVGIVKCVGSNVQRFKTGDHIGVGTYVNSCRECEYCDDGLEVQCSKGAVFTFDGIDTDGTVTKGGYSSHIVVHERYCYKIPENYPLASAAPLLCAGITVWTPMMGHKMNQPGKSLGVIGLGGLGHMAVKFGKSFGLKVTVFSTSLSKKDEALNLLKADNFIISSNNEEMKAMEKSLDFIINTASGDIPFDQYLSLLKSGGVLSLVGFPSEVKFHPASLNRGMKSISGSLTGGTKQTQEMLDYCANHEIYPNIEIVPIQYANEALERLIKKDVKYRFVIDIANSLK</sequence>
<name>A0ACB9ESI3_9ASTR</name>
<accession>A0ACB9ESI3</accession>
<evidence type="ECO:0000313" key="1">
    <source>
        <dbReference type="EMBL" id="KAI3761686.1"/>
    </source>
</evidence>
<comment type="caution">
    <text evidence="1">The sequence shown here is derived from an EMBL/GenBank/DDBJ whole genome shotgun (WGS) entry which is preliminary data.</text>
</comment>
<proteinExistence type="predicted"/>
<protein>
    <submittedName>
        <fullName evidence="1">Uncharacterized protein</fullName>
    </submittedName>
</protein>